<dbReference type="AlphaFoldDB" id="A0AAE0KL69"/>
<keyword evidence="3" id="KW-1185">Reference proteome</keyword>
<evidence type="ECO:0000256" key="1">
    <source>
        <dbReference type="SAM" id="MobiDB-lite"/>
    </source>
</evidence>
<accession>A0AAE0KL69</accession>
<dbReference type="Proteomes" id="UP001285441">
    <property type="component" value="Unassembled WGS sequence"/>
</dbReference>
<protein>
    <submittedName>
        <fullName evidence="2">Uncharacterized protein</fullName>
    </submittedName>
</protein>
<proteinExistence type="predicted"/>
<feature type="region of interest" description="Disordered" evidence="1">
    <location>
        <begin position="175"/>
        <end position="214"/>
    </location>
</feature>
<comment type="caution">
    <text evidence="2">The sequence shown here is derived from an EMBL/GenBank/DDBJ whole genome shotgun (WGS) entry which is preliminary data.</text>
</comment>
<dbReference type="EMBL" id="JAULSW010000006">
    <property type="protein sequence ID" value="KAK3378513.1"/>
    <property type="molecule type" value="Genomic_DNA"/>
</dbReference>
<name>A0AAE0KL69_9PEZI</name>
<reference evidence="2" key="1">
    <citation type="journal article" date="2023" name="Mol. Phylogenet. Evol.">
        <title>Genome-scale phylogeny and comparative genomics of the fungal order Sordariales.</title>
        <authorList>
            <person name="Hensen N."/>
            <person name="Bonometti L."/>
            <person name="Westerberg I."/>
            <person name="Brannstrom I.O."/>
            <person name="Guillou S."/>
            <person name="Cros-Aarteil S."/>
            <person name="Calhoun S."/>
            <person name="Haridas S."/>
            <person name="Kuo A."/>
            <person name="Mondo S."/>
            <person name="Pangilinan J."/>
            <person name="Riley R."/>
            <person name="LaButti K."/>
            <person name="Andreopoulos B."/>
            <person name="Lipzen A."/>
            <person name="Chen C."/>
            <person name="Yan M."/>
            <person name="Daum C."/>
            <person name="Ng V."/>
            <person name="Clum A."/>
            <person name="Steindorff A."/>
            <person name="Ohm R.A."/>
            <person name="Martin F."/>
            <person name="Silar P."/>
            <person name="Natvig D.O."/>
            <person name="Lalanne C."/>
            <person name="Gautier V."/>
            <person name="Ament-Velasquez S.L."/>
            <person name="Kruys A."/>
            <person name="Hutchinson M.I."/>
            <person name="Powell A.J."/>
            <person name="Barry K."/>
            <person name="Miller A.N."/>
            <person name="Grigoriev I.V."/>
            <person name="Debuchy R."/>
            <person name="Gladieux P."/>
            <person name="Hiltunen Thoren M."/>
            <person name="Johannesson H."/>
        </authorList>
    </citation>
    <scope>NUCLEOTIDE SEQUENCE</scope>
    <source>
        <strain evidence="2">CBS 232.78</strain>
    </source>
</reference>
<feature type="compositionally biased region" description="Low complexity" evidence="1">
    <location>
        <begin position="204"/>
        <end position="214"/>
    </location>
</feature>
<organism evidence="2 3">
    <name type="scientific">Podospora didyma</name>
    <dbReference type="NCBI Taxonomy" id="330526"/>
    <lineage>
        <taxon>Eukaryota</taxon>
        <taxon>Fungi</taxon>
        <taxon>Dikarya</taxon>
        <taxon>Ascomycota</taxon>
        <taxon>Pezizomycotina</taxon>
        <taxon>Sordariomycetes</taxon>
        <taxon>Sordariomycetidae</taxon>
        <taxon>Sordariales</taxon>
        <taxon>Podosporaceae</taxon>
        <taxon>Podospora</taxon>
    </lineage>
</organism>
<evidence type="ECO:0000313" key="3">
    <source>
        <dbReference type="Proteomes" id="UP001285441"/>
    </source>
</evidence>
<evidence type="ECO:0000313" key="2">
    <source>
        <dbReference type="EMBL" id="KAK3378513.1"/>
    </source>
</evidence>
<sequence>MNPIPHCLLNSVYSRKVLTAVKGEAKKMGSLCFFNPPFKHFLIWVTQLGVFRMLPSLACCGACNFSAALLVNKVITKHGIGLKRTNREKEFPDPAFPDFLANANPSLPPLPKSSPLPTGCTMDYNVVCWIMPARHPLIARKKRHVADTIVDKQTHGSYMHARSLSSVRVIHVTSTTIPQPPRSPRSPTILGPPHIGGQRYLTNSTSESSSQPSQPGSIFLLRSFLSSSSLDKIFNEAVNPVIKEMAFGSASAPVAARYSIRHLKLIRTILQDSIIAIVFHVFSKRDSEFRW</sequence>
<reference evidence="2" key="2">
    <citation type="submission" date="2023-06" db="EMBL/GenBank/DDBJ databases">
        <authorList>
            <consortium name="Lawrence Berkeley National Laboratory"/>
            <person name="Haridas S."/>
            <person name="Hensen N."/>
            <person name="Bonometti L."/>
            <person name="Westerberg I."/>
            <person name="Brannstrom I.O."/>
            <person name="Guillou S."/>
            <person name="Cros-Aarteil S."/>
            <person name="Calhoun S."/>
            <person name="Kuo A."/>
            <person name="Mondo S."/>
            <person name="Pangilinan J."/>
            <person name="Riley R."/>
            <person name="LaButti K."/>
            <person name="Andreopoulos B."/>
            <person name="Lipzen A."/>
            <person name="Chen C."/>
            <person name="Yanf M."/>
            <person name="Daum C."/>
            <person name="Ng V."/>
            <person name="Clum A."/>
            <person name="Steindorff A."/>
            <person name="Ohm R."/>
            <person name="Martin F."/>
            <person name="Silar P."/>
            <person name="Natvig D."/>
            <person name="Lalanne C."/>
            <person name="Gautier V."/>
            <person name="Ament-velasquez S.L."/>
            <person name="Kruys A."/>
            <person name="Hutchinson M.I."/>
            <person name="Powell A.J."/>
            <person name="Barry K."/>
            <person name="Miller A.N."/>
            <person name="Grigoriev I.V."/>
            <person name="Debuchy R."/>
            <person name="Gladieux P."/>
            <person name="Thoren M.H."/>
            <person name="Johannesson H."/>
        </authorList>
    </citation>
    <scope>NUCLEOTIDE SEQUENCE</scope>
    <source>
        <strain evidence="2">CBS 232.78</strain>
    </source>
</reference>
<gene>
    <name evidence="2" type="ORF">B0H63DRAFT_249958</name>
</gene>